<dbReference type="EMBL" id="QXIU01000011">
    <property type="protein sequence ID" value="RIE15857.1"/>
    <property type="molecule type" value="Genomic_DNA"/>
</dbReference>
<gene>
    <name evidence="10" type="ORF">SMC5_00585</name>
    <name evidence="9" type="ORF">SMC6_04685</name>
</gene>
<protein>
    <recommendedName>
        <fullName evidence="4">GDP-mannose pyrophosphatase</fullName>
    </recommendedName>
    <alternativeName>
        <fullName evidence="6">GDP-mannose hydrolase</fullName>
    </alternativeName>
    <alternativeName>
        <fullName evidence="7">GDPMK</fullName>
    </alternativeName>
</protein>
<comment type="catalytic activity">
    <reaction evidence="1">
        <text>GDP-alpha-D-mannose + H2O = alpha-D-mannose 1-phosphate + GMP + 2 H(+)</text>
        <dbReference type="Rhea" id="RHEA:27978"/>
        <dbReference type="ChEBI" id="CHEBI:15377"/>
        <dbReference type="ChEBI" id="CHEBI:15378"/>
        <dbReference type="ChEBI" id="CHEBI:57527"/>
        <dbReference type="ChEBI" id="CHEBI:58115"/>
        <dbReference type="ChEBI" id="CHEBI:58409"/>
    </reaction>
</comment>
<proteinExistence type="inferred from homology"/>
<sequence>MTRRRMFEAVLSCRQAYLGKSIEVLDKVVRLPDDRFAHRDVVTYVGGAVCVVALTVDNRVVLVRQYRPAPEMVMLEIPAGRRHDVRERFLTAARRELREETGYIASSWKKCIEFWPSPGFVDERLTLYIAKDLRHGPTEMDSDEFIKPVLMPVTEAIERCRDGRMNDAKTLIGLLWCAAFEGLAGS</sequence>
<evidence type="ECO:0000256" key="1">
    <source>
        <dbReference type="ARBA" id="ARBA00000847"/>
    </source>
</evidence>
<dbReference type="InterPro" id="IPR015797">
    <property type="entry name" value="NUDIX_hydrolase-like_dom_sf"/>
</dbReference>
<dbReference type="PROSITE" id="PS51462">
    <property type="entry name" value="NUDIX"/>
    <property type="match status" value="1"/>
</dbReference>
<dbReference type="EMBL" id="QXIT01000083">
    <property type="protein sequence ID" value="RIE08163.1"/>
    <property type="molecule type" value="Genomic_DNA"/>
</dbReference>
<accession>A0A398D025</accession>
<comment type="cofactor">
    <cofactor evidence="2">
        <name>Mg(2+)</name>
        <dbReference type="ChEBI" id="CHEBI:18420"/>
    </cofactor>
</comment>
<dbReference type="PANTHER" id="PTHR11839:SF18">
    <property type="entry name" value="NUDIX HYDROLASE DOMAIN-CONTAINING PROTEIN"/>
    <property type="match status" value="1"/>
</dbReference>
<dbReference type="AlphaFoldDB" id="A0A398D025"/>
<dbReference type="Proteomes" id="UP000266489">
    <property type="component" value="Unassembled WGS sequence"/>
</dbReference>
<evidence type="ECO:0000313" key="10">
    <source>
        <dbReference type="EMBL" id="RIE15857.1"/>
    </source>
</evidence>
<evidence type="ECO:0000313" key="12">
    <source>
        <dbReference type="Proteomes" id="UP000266489"/>
    </source>
</evidence>
<dbReference type="PANTHER" id="PTHR11839">
    <property type="entry name" value="UDP/ADP-SUGAR PYROPHOSPHATASE"/>
    <property type="match status" value="1"/>
</dbReference>
<dbReference type="GO" id="GO:0006753">
    <property type="term" value="P:nucleoside phosphate metabolic process"/>
    <property type="evidence" value="ECO:0007669"/>
    <property type="project" value="TreeGrafter"/>
</dbReference>
<dbReference type="Proteomes" id="UP000266260">
    <property type="component" value="Unassembled WGS sequence"/>
</dbReference>
<evidence type="ECO:0000313" key="9">
    <source>
        <dbReference type="EMBL" id="RIE08163.1"/>
    </source>
</evidence>
<dbReference type="CDD" id="cd03424">
    <property type="entry name" value="NUDIX_ADPRase_Nudt5_UGPPase_Nudt14"/>
    <property type="match status" value="1"/>
</dbReference>
<dbReference type="RefSeq" id="WP_119119175.1">
    <property type="nucleotide sequence ID" value="NZ_QXIT01000083.1"/>
</dbReference>
<reference evidence="11 12" key="1">
    <citation type="submission" date="2018-09" db="EMBL/GenBank/DDBJ databases">
        <title>Discovery and Ecogenomic Context for Candidatus Cryosericales, a Global Caldiserica Order Active in Thawing Permafrost.</title>
        <authorList>
            <person name="Martinez M.A."/>
            <person name="Woodcroft B.J."/>
            <person name="Ignacio Espinoza J.C."/>
            <person name="Zayed A."/>
            <person name="Singleton C.M."/>
            <person name="Boyd J."/>
            <person name="Li Y.-F."/>
            <person name="Purvine S."/>
            <person name="Maughan H."/>
            <person name="Hodgkins S.B."/>
            <person name="Anderson D."/>
            <person name="Sederholm M."/>
            <person name="Temperton B."/>
            <person name="Saleska S.R."/>
            <person name="Tyson G.W."/>
            <person name="Rich V.I."/>
        </authorList>
    </citation>
    <scope>NUCLEOTIDE SEQUENCE [LARGE SCALE GENOMIC DNA]</scope>
    <source>
        <strain evidence="10 12">SMC5</strain>
        <strain evidence="9 11">SMC6</strain>
    </source>
</reference>
<dbReference type="GO" id="GO:0019693">
    <property type="term" value="P:ribose phosphate metabolic process"/>
    <property type="evidence" value="ECO:0007669"/>
    <property type="project" value="TreeGrafter"/>
</dbReference>
<evidence type="ECO:0000256" key="2">
    <source>
        <dbReference type="ARBA" id="ARBA00001946"/>
    </source>
</evidence>
<evidence type="ECO:0000256" key="7">
    <source>
        <dbReference type="ARBA" id="ARBA00032272"/>
    </source>
</evidence>
<dbReference type="Gene3D" id="3.90.79.10">
    <property type="entry name" value="Nucleoside Triphosphate Pyrophosphohydrolase"/>
    <property type="match status" value="1"/>
</dbReference>
<dbReference type="Pfam" id="PF00293">
    <property type="entry name" value="NUDIX"/>
    <property type="match status" value="1"/>
</dbReference>
<keyword evidence="11" id="KW-1185">Reference proteome</keyword>
<keyword evidence="5 9" id="KW-0378">Hydrolase</keyword>
<name>A0A398D025_9BACT</name>
<dbReference type="GO" id="GO:0005829">
    <property type="term" value="C:cytosol"/>
    <property type="evidence" value="ECO:0007669"/>
    <property type="project" value="TreeGrafter"/>
</dbReference>
<evidence type="ECO:0000259" key="8">
    <source>
        <dbReference type="PROSITE" id="PS51462"/>
    </source>
</evidence>
<evidence type="ECO:0000256" key="5">
    <source>
        <dbReference type="ARBA" id="ARBA00022801"/>
    </source>
</evidence>
<dbReference type="InterPro" id="IPR000086">
    <property type="entry name" value="NUDIX_hydrolase_dom"/>
</dbReference>
<accession>A0A398DV53</accession>
<comment type="similarity">
    <text evidence="3">Belongs to the Nudix hydrolase family. NudK subfamily.</text>
</comment>
<evidence type="ECO:0000256" key="4">
    <source>
        <dbReference type="ARBA" id="ARBA00016377"/>
    </source>
</evidence>
<dbReference type="SUPFAM" id="SSF55811">
    <property type="entry name" value="Nudix"/>
    <property type="match status" value="1"/>
</dbReference>
<evidence type="ECO:0000256" key="6">
    <source>
        <dbReference type="ARBA" id="ARBA00032162"/>
    </source>
</evidence>
<feature type="domain" description="Nudix hydrolase" evidence="8">
    <location>
        <begin position="43"/>
        <end position="173"/>
    </location>
</feature>
<evidence type="ECO:0000313" key="11">
    <source>
        <dbReference type="Proteomes" id="UP000266260"/>
    </source>
</evidence>
<comment type="caution">
    <text evidence="9">The sequence shown here is derived from an EMBL/GenBank/DDBJ whole genome shotgun (WGS) entry which is preliminary data.</text>
</comment>
<dbReference type="GO" id="GO:0016787">
    <property type="term" value="F:hydrolase activity"/>
    <property type="evidence" value="ECO:0007669"/>
    <property type="project" value="UniProtKB-KW"/>
</dbReference>
<evidence type="ECO:0000256" key="3">
    <source>
        <dbReference type="ARBA" id="ARBA00007275"/>
    </source>
</evidence>
<organism evidence="9 11">
    <name type="scientific">Candidatus Cryosericum odellii</name>
    <dbReference type="NCBI Taxonomy" id="2290917"/>
    <lineage>
        <taxon>Bacteria</taxon>
        <taxon>Pseudomonadati</taxon>
        <taxon>Caldisericota/Cryosericota group</taxon>
        <taxon>Candidatus Cryosericota</taxon>
        <taxon>Candidatus Cryosericia</taxon>
        <taxon>Candidatus Cryosericales</taxon>
        <taxon>Candidatus Cryosericaceae</taxon>
        <taxon>Candidatus Cryosericum</taxon>
    </lineage>
</organism>